<feature type="compositionally biased region" description="Basic and acidic residues" evidence="5">
    <location>
        <begin position="782"/>
        <end position="793"/>
    </location>
</feature>
<keyword evidence="2 4" id="KW-0863">Zinc-finger</keyword>
<accession>A0ABD1VLX1</accession>
<dbReference type="PROSITE" id="PS50103">
    <property type="entry name" value="ZF_C3H1"/>
    <property type="match status" value="3"/>
</dbReference>
<evidence type="ECO:0000259" key="6">
    <source>
        <dbReference type="PROSITE" id="PS50103"/>
    </source>
</evidence>
<reference evidence="8" key="1">
    <citation type="submission" date="2024-07" db="EMBL/GenBank/DDBJ databases">
        <title>Two chromosome-level genome assemblies of Korean endemic species Abeliophyllum distichum and Forsythia ovata (Oleaceae).</title>
        <authorList>
            <person name="Jang H."/>
        </authorList>
    </citation>
    <scope>NUCLEOTIDE SEQUENCE [LARGE SCALE GENOMIC DNA]</scope>
</reference>
<dbReference type="InterPro" id="IPR041367">
    <property type="entry name" value="Znf-CCCH_4"/>
</dbReference>
<dbReference type="Pfam" id="PF14608">
    <property type="entry name" value="zf-CCCH_2"/>
    <property type="match status" value="1"/>
</dbReference>
<feature type="domain" description="C3H1-type" evidence="6">
    <location>
        <begin position="290"/>
        <end position="317"/>
    </location>
</feature>
<feature type="region of interest" description="Disordered" evidence="5">
    <location>
        <begin position="22"/>
        <end position="65"/>
    </location>
</feature>
<dbReference type="PANTHER" id="PTHR36886:SF8">
    <property type="entry name" value="ZINC FINGER CCCH DOMAIN-CONTAINING PROTEIN 38"/>
    <property type="match status" value="1"/>
</dbReference>
<dbReference type="Pfam" id="PF18044">
    <property type="entry name" value="zf-CCCH_4"/>
    <property type="match status" value="2"/>
</dbReference>
<feature type="domain" description="C3H1-type" evidence="6">
    <location>
        <begin position="341"/>
        <end position="367"/>
    </location>
</feature>
<feature type="region of interest" description="Disordered" evidence="5">
    <location>
        <begin position="366"/>
        <end position="388"/>
    </location>
</feature>
<gene>
    <name evidence="7" type="ORF">Fot_19756</name>
</gene>
<evidence type="ECO:0000256" key="5">
    <source>
        <dbReference type="SAM" id="MobiDB-lite"/>
    </source>
</evidence>
<evidence type="ECO:0000313" key="8">
    <source>
        <dbReference type="Proteomes" id="UP001604277"/>
    </source>
</evidence>
<keyword evidence="3 4" id="KW-0862">Zinc</keyword>
<dbReference type="EMBL" id="JBFOLJ010000005">
    <property type="protein sequence ID" value="KAL2538365.1"/>
    <property type="molecule type" value="Genomic_DNA"/>
</dbReference>
<feature type="compositionally biased region" description="Basic residues" evidence="5">
    <location>
        <begin position="132"/>
        <end position="142"/>
    </location>
</feature>
<feature type="region of interest" description="Disordered" evidence="5">
    <location>
        <begin position="760"/>
        <end position="833"/>
    </location>
</feature>
<feature type="compositionally biased region" description="Basic and acidic residues" evidence="5">
    <location>
        <begin position="32"/>
        <end position="46"/>
    </location>
</feature>
<feature type="compositionally biased region" description="Basic and acidic residues" evidence="5">
    <location>
        <begin position="809"/>
        <end position="833"/>
    </location>
</feature>
<dbReference type="InterPro" id="IPR052650">
    <property type="entry name" value="Zinc_finger_CCCH"/>
</dbReference>
<feature type="region of interest" description="Disordered" evidence="5">
    <location>
        <begin position="235"/>
        <end position="276"/>
    </location>
</feature>
<evidence type="ECO:0000256" key="2">
    <source>
        <dbReference type="ARBA" id="ARBA00022771"/>
    </source>
</evidence>
<comment type="caution">
    <text evidence="7">The sequence shown here is derived from an EMBL/GenBank/DDBJ whole genome shotgun (WGS) entry which is preliminary data.</text>
</comment>
<feature type="zinc finger region" description="C3H1-type" evidence="4">
    <location>
        <begin position="205"/>
        <end position="232"/>
    </location>
</feature>
<evidence type="ECO:0000313" key="7">
    <source>
        <dbReference type="EMBL" id="KAL2538365.1"/>
    </source>
</evidence>
<feature type="region of interest" description="Disordered" evidence="5">
    <location>
        <begin position="81"/>
        <end position="206"/>
    </location>
</feature>
<feature type="domain" description="C3H1-type" evidence="6">
    <location>
        <begin position="205"/>
        <end position="232"/>
    </location>
</feature>
<protein>
    <submittedName>
        <fullName evidence="7">Zinc finger CCCH domain-containing protein 55</fullName>
    </submittedName>
</protein>
<feature type="zinc finger region" description="C3H1-type" evidence="4">
    <location>
        <begin position="290"/>
        <end position="317"/>
    </location>
</feature>
<dbReference type="Gene3D" id="4.10.1000.10">
    <property type="entry name" value="Zinc finger, CCCH-type"/>
    <property type="match status" value="2"/>
</dbReference>
<evidence type="ECO:0000256" key="1">
    <source>
        <dbReference type="ARBA" id="ARBA00022723"/>
    </source>
</evidence>
<feature type="compositionally biased region" description="Basic and acidic residues" evidence="5">
    <location>
        <begin position="187"/>
        <end position="206"/>
    </location>
</feature>
<feature type="compositionally biased region" description="Basic and acidic residues" evidence="5">
    <location>
        <begin position="237"/>
        <end position="266"/>
    </location>
</feature>
<feature type="compositionally biased region" description="Basic and acidic residues" evidence="5">
    <location>
        <begin position="82"/>
        <end position="96"/>
    </location>
</feature>
<keyword evidence="8" id="KW-1185">Reference proteome</keyword>
<dbReference type="AlphaFoldDB" id="A0ABD1VLX1"/>
<dbReference type="PANTHER" id="PTHR36886">
    <property type="entry name" value="PROTEIN FRIGIDA-ESSENTIAL 1"/>
    <property type="match status" value="1"/>
</dbReference>
<evidence type="ECO:0000256" key="3">
    <source>
        <dbReference type="ARBA" id="ARBA00022833"/>
    </source>
</evidence>
<proteinExistence type="predicted"/>
<organism evidence="7 8">
    <name type="scientific">Forsythia ovata</name>
    <dbReference type="NCBI Taxonomy" id="205694"/>
    <lineage>
        <taxon>Eukaryota</taxon>
        <taxon>Viridiplantae</taxon>
        <taxon>Streptophyta</taxon>
        <taxon>Embryophyta</taxon>
        <taxon>Tracheophyta</taxon>
        <taxon>Spermatophyta</taxon>
        <taxon>Magnoliopsida</taxon>
        <taxon>eudicotyledons</taxon>
        <taxon>Gunneridae</taxon>
        <taxon>Pentapetalae</taxon>
        <taxon>asterids</taxon>
        <taxon>lamiids</taxon>
        <taxon>Lamiales</taxon>
        <taxon>Oleaceae</taxon>
        <taxon>Forsythieae</taxon>
        <taxon>Forsythia</taxon>
    </lineage>
</organism>
<evidence type="ECO:0000256" key="4">
    <source>
        <dbReference type="PROSITE-ProRule" id="PRU00723"/>
    </source>
</evidence>
<name>A0ABD1VLX1_9LAMI</name>
<sequence>MGENRKRKSLWDMEDETKHLAGMSEYNSSTMKENHSSFDSGRRREFSASGIASAPKSRDHSGWASWESMDRNTVEPVVDSFYKNRHDNTEAQEIGRGKSYNKNLSPGFDGAEWRKRDHTPEYDWSGSGRYPGRGRSRSRSRSRSGSGSGRRGRSRSRDRGRGRGRSRSRSRSISDVSVRGQTRSRTPIREHRQSGRWSDGRSRHEKLSRTCRDFATGRCRRGSQCRFLHADNISSSGRDRVEDDRAENWRNRPELGHVSRHSDDRGPGSQSRNDAYDPYYEEDEQFRNQSRNAFPCRDFTNGKCRWGDACRFSHHEASGDSYGKGSRNASFGRDIDQHANKNVKPSCKFFAAGKCNRDHCKFSHEGPKLNNLEGRPGEDTSSFSSDKKTKWWSGPSWDDAVKVSDTVKSTGWTETVVANKNIAGETAMGRSDNRLDHSLENESRTWGIPKQNDNCLKRDQQLSLLGGSGSYDVDMGIIEGKENIADKQERIYHDSQLRNEDGILHGYGQNTMQEGHGLAIKTSQQNVFADSPIRQHHQRPVEDNDVNLFGSDALDVVNGSGNAKHPVFFPGQIFNQNGKSLFPGHSSFSNETDRNQHVLFDLNGPQQHKSSPSRLQSQMQNLQNAFKTPEMSELQAPQFVSDAVANVQAAQMTKSPVGITGEQGAPVIDSSAFMAQRFVNEEQQPQVFAGLDTTSSPGRVLSYSDTAHFVPLINTMNVQSNLVTSSLDLLNPMGNGKADIESNHNLASATVSHSVEQKNQMHKERSSPLSTVDPVFGSSTVKPHESPKAKEQEIVSNSEVNGGGQTVVEESKGGQENKHSENVDGHGKFDEGSAMKDDKGMRLFKNSLVEFVKEILKPTWKEGRMSREVHKTIVKKVVDKVTSTIQGDHIPKMQNKVEQYLTASKPKITKLVQAYLERSLKTES</sequence>
<keyword evidence="1 4" id="KW-0479">Metal-binding</keyword>
<dbReference type="InterPro" id="IPR000571">
    <property type="entry name" value="Znf_CCCH"/>
</dbReference>
<feature type="compositionally biased region" description="Basic and acidic residues" evidence="5">
    <location>
        <begin position="111"/>
        <end position="121"/>
    </location>
</feature>
<feature type="compositionally biased region" description="Low complexity" evidence="5">
    <location>
        <begin position="171"/>
        <end position="180"/>
    </location>
</feature>
<dbReference type="Proteomes" id="UP001604277">
    <property type="component" value="Unassembled WGS sequence"/>
</dbReference>
<dbReference type="SMART" id="SM00356">
    <property type="entry name" value="ZnF_C3H1"/>
    <property type="match status" value="3"/>
</dbReference>
<feature type="zinc finger region" description="C3H1-type" evidence="4">
    <location>
        <begin position="341"/>
        <end position="367"/>
    </location>
</feature>
<dbReference type="GO" id="GO:0008270">
    <property type="term" value="F:zinc ion binding"/>
    <property type="evidence" value="ECO:0007669"/>
    <property type="project" value="UniProtKB-KW"/>
</dbReference>